<evidence type="ECO:0000256" key="2">
    <source>
        <dbReference type="ARBA" id="ARBA00010120"/>
    </source>
</evidence>
<feature type="transmembrane region" description="Helical" evidence="11">
    <location>
        <begin position="6"/>
        <end position="26"/>
    </location>
</feature>
<dbReference type="InterPro" id="IPR000133">
    <property type="entry name" value="ER_ret_rcpt"/>
</dbReference>
<reference evidence="12" key="1">
    <citation type="submission" date="2021-09" db="EMBL/GenBank/DDBJ databases">
        <authorList>
            <consortium name="AG Swart"/>
            <person name="Singh M."/>
            <person name="Singh A."/>
            <person name="Seah K."/>
            <person name="Emmerich C."/>
        </authorList>
    </citation>
    <scope>NUCLEOTIDE SEQUENCE</scope>
    <source>
        <strain evidence="12">ATCC30299</strain>
    </source>
</reference>
<comment type="subcellular location">
    <subcellularLocation>
        <location evidence="1">Endoplasmic reticulum membrane</location>
        <topology evidence="1">Multi-pass membrane protein</topology>
    </subcellularLocation>
</comment>
<sequence>MDQVLWLFTLGYLFQSLANGILIYTISKQKSIYGLSVDSQWLFLFATLARCIWIFDTRLTSLPLASFELVINVLLGVICCYLSTKYSHTSIFQTPKYLSAYAITGACAVLCFLFHPGEKNQYFLTVQMLVSFTMFMECAGLLPQFVMMRKSKEVEIKTGHYLMCLAVARVFRLIFWVQLYMDGYTFGYLIIADLIHTILLSDFAIFYIKSMRSGKSILLPS</sequence>
<dbReference type="EMBL" id="CAJZBQ010000021">
    <property type="protein sequence ID" value="CAG9319051.1"/>
    <property type="molecule type" value="Genomic_DNA"/>
</dbReference>
<comment type="caution">
    <text evidence="12">The sequence shown here is derived from an EMBL/GenBank/DDBJ whole genome shotgun (WGS) entry which is preliminary data.</text>
</comment>
<evidence type="ECO:0000256" key="4">
    <source>
        <dbReference type="ARBA" id="ARBA00022692"/>
    </source>
</evidence>
<evidence type="ECO:0000256" key="10">
    <source>
        <dbReference type="ARBA" id="ARBA00023170"/>
    </source>
</evidence>
<evidence type="ECO:0000256" key="7">
    <source>
        <dbReference type="ARBA" id="ARBA00022927"/>
    </source>
</evidence>
<evidence type="ECO:0000313" key="12">
    <source>
        <dbReference type="EMBL" id="CAG9319051.1"/>
    </source>
</evidence>
<evidence type="ECO:0000256" key="11">
    <source>
        <dbReference type="SAM" id="Phobius"/>
    </source>
</evidence>
<feature type="transmembrane region" description="Helical" evidence="11">
    <location>
        <begin position="96"/>
        <end position="116"/>
    </location>
</feature>
<dbReference type="GO" id="GO:0015031">
    <property type="term" value="P:protein transport"/>
    <property type="evidence" value="ECO:0007669"/>
    <property type="project" value="UniProtKB-KW"/>
</dbReference>
<keyword evidence="9 11" id="KW-0472">Membrane</keyword>
<dbReference type="PANTHER" id="PTHR10585">
    <property type="entry name" value="ER LUMEN PROTEIN RETAINING RECEPTOR"/>
    <property type="match status" value="1"/>
</dbReference>
<evidence type="ECO:0000256" key="6">
    <source>
        <dbReference type="ARBA" id="ARBA00022892"/>
    </source>
</evidence>
<keyword evidence="7" id="KW-0653">Protein transport</keyword>
<dbReference type="AlphaFoldDB" id="A0AAU9J425"/>
<evidence type="ECO:0000256" key="5">
    <source>
        <dbReference type="ARBA" id="ARBA00022824"/>
    </source>
</evidence>
<keyword evidence="8 11" id="KW-1133">Transmembrane helix</keyword>
<evidence type="ECO:0000256" key="1">
    <source>
        <dbReference type="ARBA" id="ARBA00004477"/>
    </source>
</evidence>
<protein>
    <recommendedName>
        <fullName evidence="14">ER lumen protein-retaining receptor</fullName>
    </recommendedName>
</protein>
<keyword evidence="5" id="KW-0256">Endoplasmic reticulum</keyword>
<feature type="transmembrane region" description="Helical" evidence="11">
    <location>
        <begin position="33"/>
        <end position="55"/>
    </location>
</feature>
<dbReference type="Proteomes" id="UP001162131">
    <property type="component" value="Unassembled WGS sequence"/>
</dbReference>
<dbReference type="GO" id="GO:0016192">
    <property type="term" value="P:vesicle-mediated transport"/>
    <property type="evidence" value="ECO:0007669"/>
    <property type="project" value="UniProtKB-KW"/>
</dbReference>
<evidence type="ECO:0000256" key="9">
    <source>
        <dbReference type="ARBA" id="ARBA00023136"/>
    </source>
</evidence>
<proteinExistence type="inferred from homology"/>
<comment type="similarity">
    <text evidence="2">Belongs to the ERD2 family.</text>
</comment>
<gene>
    <name evidence="12" type="ORF">BSTOLATCC_MIC22402</name>
</gene>
<evidence type="ECO:0000256" key="8">
    <source>
        <dbReference type="ARBA" id="ARBA00022989"/>
    </source>
</evidence>
<organism evidence="12 13">
    <name type="scientific">Blepharisma stoltei</name>
    <dbReference type="NCBI Taxonomy" id="1481888"/>
    <lineage>
        <taxon>Eukaryota</taxon>
        <taxon>Sar</taxon>
        <taxon>Alveolata</taxon>
        <taxon>Ciliophora</taxon>
        <taxon>Postciliodesmatophora</taxon>
        <taxon>Heterotrichea</taxon>
        <taxon>Heterotrichida</taxon>
        <taxon>Blepharismidae</taxon>
        <taxon>Blepharisma</taxon>
    </lineage>
</organism>
<keyword evidence="6" id="KW-0931">ER-Golgi transport</keyword>
<dbReference type="GO" id="GO:0046923">
    <property type="term" value="F:ER retention sequence binding"/>
    <property type="evidence" value="ECO:0007669"/>
    <property type="project" value="InterPro"/>
</dbReference>
<keyword evidence="10" id="KW-0675">Receptor</keyword>
<keyword evidence="13" id="KW-1185">Reference proteome</keyword>
<keyword evidence="4 11" id="KW-0812">Transmembrane</keyword>
<dbReference type="PRINTS" id="PR00660">
    <property type="entry name" value="ERLUMENR"/>
</dbReference>
<dbReference type="GO" id="GO:0006621">
    <property type="term" value="P:protein retention in ER lumen"/>
    <property type="evidence" value="ECO:0007669"/>
    <property type="project" value="InterPro"/>
</dbReference>
<feature type="transmembrane region" description="Helical" evidence="11">
    <location>
        <begin position="61"/>
        <end position="84"/>
    </location>
</feature>
<feature type="transmembrane region" description="Helical" evidence="11">
    <location>
        <begin position="122"/>
        <end position="147"/>
    </location>
</feature>
<evidence type="ECO:0000313" key="13">
    <source>
        <dbReference type="Proteomes" id="UP001162131"/>
    </source>
</evidence>
<feature type="transmembrane region" description="Helical" evidence="11">
    <location>
        <begin position="186"/>
        <end position="208"/>
    </location>
</feature>
<name>A0AAU9J425_9CILI</name>
<evidence type="ECO:0008006" key="14">
    <source>
        <dbReference type="Google" id="ProtNLM"/>
    </source>
</evidence>
<evidence type="ECO:0000256" key="3">
    <source>
        <dbReference type="ARBA" id="ARBA00022448"/>
    </source>
</evidence>
<dbReference type="Pfam" id="PF00810">
    <property type="entry name" value="ER_lumen_recept"/>
    <property type="match status" value="1"/>
</dbReference>
<accession>A0AAU9J425</accession>
<keyword evidence="3" id="KW-0813">Transport</keyword>
<feature type="transmembrane region" description="Helical" evidence="11">
    <location>
        <begin position="159"/>
        <end position="180"/>
    </location>
</feature>
<dbReference type="GO" id="GO:0005789">
    <property type="term" value="C:endoplasmic reticulum membrane"/>
    <property type="evidence" value="ECO:0007669"/>
    <property type="project" value="UniProtKB-SubCell"/>
</dbReference>